<evidence type="ECO:0000259" key="15">
    <source>
        <dbReference type="PROSITE" id="PS51217"/>
    </source>
</evidence>
<evidence type="ECO:0000256" key="9">
    <source>
        <dbReference type="ARBA" id="ARBA00034808"/>
    </source>
</evidence>
<dbReference type="GO" id="GO:0043138">
    <property type="term" value="F:3'-5' DNA helicase activity"/>
    <property type="evidence" value="ECO:0007669"/>
    <property type="project" value="UniProtKB-EC"/>
</dbReference>
<dbReference type="KEGG" id="chq:AQ619_07320"/>
<dbReference type="InterPro" id="IPR014017">
    <property type="entry name" value="DNA_helicase_UvrD-like_C"/>
</dbReference>
<dbReference type="InterPro" id="IPR027417">
    <property type="entry name" value="P-loop_NTPase"/>
</dbReference>
<evidence type="ECO:0000256" key="11">
    <source>
        <dbReference type="ARBA" id="ARBA00048988"/>
    </source>
</evidence>
<dbReference type="GO" id="GO:0000725">
    <property type="term" value="P:recombinational repair"/>
    <property type="evidence" value="ECO:0007669"/>
    <property type="project" value="TreeGrafter"/>
</dbReference>
<dbReference type="OrthoDB" id="9806690at2"/>
<proteinExistence type="inferred from homology"/>
<dbReference type="STRING" id="69395.AQ619_07320"/>
<evidence type="ECO:0000313" key="17">
    <source>
        <dbReference type="Proteomes" id="UP000056905"/>
    </source>
</evidence>
<evidence type="ECO:0000256" key="2">
    <source>
        <dbReference type="ARBA" id="ARBA00022741"/>
    </source>
</evidence>
<name>A0A0N7JHE6_9CAUL</name>
<keyword evidence="4 12" id="KW-0347">Helicase</keyword>
<evidence type="ECO:0000256" key="12">
    <source>
        <dbReference type="PROSITE-ProRule" id="PRU00560"/>
    </source>
</evidence>
<gene>
    <name evidence="16" type="ORF">AQ619_07320</name>
</gene>
<keyword evidence="3 12" id="KW-0378">Hydrolase</keyword>
<dbReference type="InterPro" id="IPR014016">
    <property type="entry name" value="UvrD-like_ATP-bd"/>
</dbReference>
<feature type="domain" description="UvrD-like helicase C-terminal" evidence="15">
    <location>
        <begin position="489"/>
        <end position="768"/>
    </location>
</feature>
<evidence type="ECO:0000256" key="5">
    <source>
        <dbReference type="ARBA" id="ARBA00022840"/>
    </source>
</evidence>
<dbReference type="Gene3D" id="1.10.486.10">
    <property type="entry name" value="PCRA, domain 4"/>
    <property type="match status" value="1"/>
</dbReference>
<dbReference type="InterPro" id="IPR010359">
    <property type="entry name" value="IrrE_HExxH"/>
</dbReference>
<evidence type="ECO:0000256" key="10">
    <source>
        <dbReference type="ARBA" id="ARBA00034923"/>
    </source>
</evidence>
<dbReference type="InterPro" id="IPR013986">
    <property type="entry name" value="DExx_box_DNA_helicase_dom_sf"/>
</dbReference>
<dbReference type="CDD" id="cd17932">
    <property type="entry name" value="DEXQc_UvrD"/>
    <property type="match status" value="1"/>
</dbReference>
<evidence type="ECO:0000256" key="3">
    <source>
        <dbReference type="ARBA" id="ARBA00022801"/>
    </source>
</evidence>
<dbReference type="EMBL" id="CP013002">
    <property type="protein sequence ID" value="ALL13178.1"/>
    <property type="molecule type" value="Genomic_DNA"/>
</dbReference>
<keyword evidence="5 12" id="KW-0067">ATP-binding</keyword>
<keyword evidence="6" id="KW-0238">DNA-binding</keyword>
<organism evidence="16 17">
    <name type="scientific">Caulobacter henricii</name>
    <dbReference type="NCBI Taxonomy" id="69395"/>
    <lineage>
        <taxon>Bacteria</taxon>
        <taxon>Pseudomonadati</taxon>
        <taxon>Pseudomonadota</taxon>
        <taxon>Alphaproteobacteria</taxon>
        <taxon>Caulobacterales</taxon>
        <taxon>Caulobacteraceae</taxon>
        <taxon>Caulobacter</taxon>
    </lineage>
</organism>
<dbReference type="InterPro" id="IPR000212">
    <property type="entry name" value="DNA_helicase_UvrD/REP"/>
</dbReference>
<dbReference type="PANTHER" id="PTHR11070">
    <property type="entry name" value="UVRD / RECB / PCRA DNA HELICASE FAMILY MEMBER"/>
    <property type="match status" value="1"/>
</dbReference>
<dbReference type="GO" id="GO:0016787">
    <property type="term" value="F:hydrolase activity"/>
    <property type="evidence" value="ECO:0007669"/>
    <property type="project" value="UniProtKB-UniRule"/>
</dbReference>
<dbReference type="Pfam" id="PF06114">
    <property type="entry name" value="Peptidase_M78"/>
    <property type="match status" value="1"/>
</dbReference>
<comment type="similarity">
    <text evidence="1">Belongs to the helicase family. UvrD subfamily.</text>
</comment>
<feature type="domain" description="UvrD-like helicase ATP-binding" evidence="14">
    <location>
        <begin position="193"/>
        <end position="485"/>
    </location>
</feature>
<dbReference type="Gene3D" id="1.10.10.160">
    <property type="match status" value="1"/>
</dbReference>
<dbReference type="Proteomes" id="UP000056905">
    <property type="component" value="Chromosome"/>
</dbReference>
<dbReference type="Gene3D" id="1.10.10.2910">
    <property type="match status" value="1"/>
</dbReference>
<evidence type="ECO:0000256" key="6">
    <source>
        <dbReference type="ARBA" id="ARBA00023125"/>
    </source>
</evidence>
<dbReference type="RefSeq" id="WP_062145925.1">
    <property type="nucleotide sequence ID" value="NZ_CP013002.1"/>
</dbReference>
<evidence type="ECO:0000256" key="1">
    <source>
        <dbReference type="ARBA" id="ARBA00009922"/>
    </source>
</evidence>
<dbReference type="Pfam" id="PF12705">
    <property type="entry name" value="PDDEXK_1"/>
    <property type="match status" value="1"/>
</dbReference>
<feature type="region of interest" description="Disordered" evidence="13">
    <location>
        <begin position="96"/>
        <end position="127"/>
    </location>
</feature>
<dbReference type="EC" id="5.6.2.4" evidence="9"/>
<feature type="binding site" evidence="12">
    <location>
        <begin position="214"/>
        <end position="221"/>
    </location>
    <ligand>
        <name>ATP</name>
        <dbReference type="ChEBI" id="CHEBI:30616"/>
    </ligand>
</feature>
<keyword evidence="17" id="KW-1185">Reference proteome</keyword>
<dbReference type="Gene3D" id="3.40.50.300">
    <property type="entry name" value="P-loop containing nucleotide triphosphate hydrolases"/>
    <property type="match status" value="2"/>
</dbReference>
<comment type="catalytic activity">
    <reaction evidence="11">
        <text>ATP + H2O = ADP + phosphate + H(+)</text>
        <dbReference type="Rhea" id="RHEA:13065"/>
        <dbReference type="ChEBI" id="CHEBI:15377"/>
        <dbReference type="ChEBI" id="CHEBI:15378"/>
        <dbReference type="ChEBI" id="CHEBI:30616"/>
        <dbReference type="ChEBI" id="CHEBI:43474"/>
        <dbReference type="ChEBI" id="CHEBI:456216"/>
        <dbReference type="EC" id="5.6.2.4"/>
    </reaction>
</comment>
<evidence type="ECO:0000259" key="14">
    <source>
        <dbReference type="PROSITE" id="PS51198"/>
    </source>
</evidence>
<dbReference type="AlphaFoldDB" id="A0A0N7JHE6"/>
<dbReference type="GO" id="GO:0003677">
    <property type="term" value="F:DNA binding"/>
    <property type="evidence" value="ECO:0007669"/>
    <property type="project" value="UniProtKB-KW"/>
</dbReference>
<dbReference type="PROSITE" id="PS51198">
    <property type="entry name" value="UVRD_HELICASE_ATP_BIND"/>
    <property type="match status" value="1"/>
</dbReference>
<dbReference type="InterPro" id="IPR038726">
    <property type="entry name" value="PDDEXK_AddAB-type"/>
</dbReference>
<dbReference type="Pfam" id="PF13361">
    <property type="entry name" value="UvrD_C"/>
    <property type="match status" value="2"/>
</dbReference>
<evidence type="ECO:0000256" key="13">
    <source>
        <dbReference type="SAM" id="MobiDB-lite"/>
    </source>
</evidence>
<protein>
    <recommendedName>
        <fullName evidence="9">DNA 3'-5' helicase</fullName>
        <ecNumber evidence="9">5.6.2.4</ecNumber>
    </recommendedName>
    <alternativeName>
        <fullName evidence="10">DNA 3'-5' helicase II</fullName>
    </alternativeName>
</protein>
<dbReference type="PROSITE" id="PS51217">
    <property type="entry name" value="UVRD_HELICASE_CTER"/>
    <property type="match status" value="1"/>
</dbReference>
<sequence>MSAWSELRAQARAWHAELNTEAGLVPATTLLAAASKSSGVKIMEVPAGDVLLDNCQASYDPDQKKILVSLGLSAEDRAFHISHEFGHHKLHHPKDACHDHDFDPVSAAEPEPSAVGDSDAYSPKQRREAQANVFGREFLLPRDRLREACLKNRLSAEAIAKHVGVSVALVRQQMADALLLPEESPANANGPAPDLDPSQRAAAEADFGPVQVRAGPGTGKTRTLVARAAWLIDAKSQPAASILALTYSNASAEDLAKRLRQELGAQATEVWCSTFHAFGQEVLRVHGSCIGLPTAPILVDRADALFLLEEEFERLELDHYFNLLEPLRGLKDVLGAISRAKDELCTPDRYFDAANAMPEGEDKAKAREVARIYKVYDEALRAKGCVDFGDLIMRTVELLNGHPDVAAEIRSKYRHVLVDEYQDMNAASGELLKLLADPATGPWVVGDVRQSIYRFRGASPLNMSRFAGAYPGTQTFDLEVNYRSGGQIVSLFDRYGRGMVAANHASEKPLHPHHGPSAGEVLYRVAETREAEAEGIARDIIARTSASASYRSHAILTRTHGVLSTIAAHLERAGVPALYFGDFFERPEVRDLLSLVSLTGERDGVGLLRFAQLPRYATPVPDILEIFRFREEADITMLAALRRLGDAALSDNGRSGLQRLANDLAGVDFMTKPYEVIAGHLFGPAGAVYAAPFAGDEVAAQQRRLAAYQLLSLAFSYRARRARDPKRAFLDHVRRLEVLDEEKELRRLPAGANDIDAVQLMTVHASKGLEYPTVYLPSVSASLFPPNPRGDPCPLPPGLMKADALMTPQAEEESLMFVGLSRAKDRLVISRAKRYGGWSRPGPSKILGPITPVLTPGGEPNPHWSDVGIGAPGHAPQAAAHPLAAGVSVTVLEDYLTCPRRYYYGEALGLSRRLAETPYLRFHDVVRSGLIWLRDGAGEVKSHLDETWEKRGPADHPAAIHYRGTAERMLTHAKSVMTGQPLPTERKMTIEGVVVTARADHVQTDGKTVSIQRMKAGRLAKSGESKKARYGLLQIMVEADEAMPTTFTHVSLLDGAQAPATLSADKRREAHDQAAGAISAIVAGRFDPIPNGRNCPTCPFFFVCPSNGLLA</sequence>
<accession>A0A0N7JHE6</accession>
<reference evidence="16 17" key="1">
    <citation type="submission" date="2015-10" db="EMBL/GenBank/DDBJ databases">
        <title>Conservation of the essential genome among Caulobacter and Brevundimonas species.</title>
        <authorList>
            <person name="Scott D."/>
            <person name="Ely B."/>
        </authorList>
    </citation>
    <scope>NUCLEOTIDE SEQUENCE [LARGE SCALE GENOMIC DNA]</scope>
    <source>
        <strain evidence="16 17">CB4</strain>
    </source>
</reference>
<keyword evidence="2 12" id="KW-0547">Nucleotide-binding</keyword>
<evidence type="ECO:0000256" key="4">
    <source>
        <dbReference type="ARBA" id="ARBA00022806"/>
    </source>
</evidence>
<comment type="catalytic activity">
    <reaction evidence="8">
        <text>Couples ATP hydrolysis with the unwinding of duplex DNA by translocating in the 3'-5' direction.</text>
        <dbReference type="EC" id="5.6.2.4"/>
    </reaction>
</comment>
<evidence type="ECO:0000313" key="16">
    <source>
        <dbReference type="EMBL" id="ALL13178.1"/>
    </source>
</evidence>
<dbReference type="SUPFAM" id="SSF52540">
    <property type="entry name" value="P-loop containing nucleoside triphosphate hydrolases"/>
    <property type="match status" value="1"/>
</dbReference>
<dbReference type="PANTHER" id="PTHR11070:SF2">
    <property type="entry name" value="ATP-DEPENDENT DNA HELICASE SRS2"/>
    <property type="match status" value="1"/>
</dbReference>
<dbReference type="GO" id="GO:0005524">
    <property type="term" value="F:ATP binding"/>
    <property type="evidence" value="ECO:0007669"/>
    <property type="project" value="UniProtKB-UniRule"/>
</dbReference>
<evidence type="ECO:0000256" key="7">
    <source>
        <dbReference type="ARBA" id="ARBA00023235"/>
    </source>
</evidence>
<dbReference type="Pfam" id="PF00580">
    <property type="entry name" value="UvrD-helicase"/>
    <property type="match status" value="1"/>
</dbReference>
<keyword evidence="7" id="KW-0413">Isomerase</keyword>
<evidence type="ECO:0000256" key="8">
    <source>
        <dbReference type="ARBA" id="ARBA00034617"/>
    </source>
</evidence>